<evidence type="ECO:0000256" key="2">
    <source>
        <dbReference type="ARBA" id="ARBA00022553"/>
    </source>
</evidence>
<evidence type="ECO:0000256" key="1">
    <source>
        <dbReference type="ARBA" id="ARBA00004123"/>
    </source>
</evidence>
<feature type="region of interest" description="Disordered" evidence="4">
    <location>
        <begin position="122"/>
        <end position="237"/>
    </location>
</feature>
<feature type="compositionally biased region" description="Acidic residues" evidence="4">
    <location>
        <begin position="207"/>
        <end position="225"/>
    </location>
</feature>
<keyword evidence="6" id="KW-1185">Reference proteome</keyword>
<dbReference type="GO" id="GO:0007095">
    <property type="term" value="P:mitotic G2 DNA damage checkpoint signaling"/>
    <property type="evidence" value="ECO:0007669"/>
    <property type="project" value="TreeGrafter"/>
</dbReference>
<feature type="compositionally biased region" description="Polar residues" evidence="4">
    <location>
        <begin position="23"/>
        <end position="35"/>
    </location>
</feature>
<feature type="non-terminal residue" evidence="5">
    <location>
        <position position="1"/>
    </location>
</feature>
<comment type="subcellular location">
    <subcellularLocation>
        <location evidence="1">Nucleus</location>
    </subcellularLocation>
</comment>
<dbReference type="OrthoDB" id="5859781at2759"/>
<feature type="compositionally biased region" description="Polar residues" evidence="4">
    <location>
        <begin position="7"/>
        <end position="16"/>
    </location>
</feature>
<name>A0A8T0DVL3_9TREM</name>
<dbReference type="PANTHER" id="PTHR14396:SF10">
    <property type="entry name" value="CLASPIN"/>
    <property type="match status" value="1"/>
</dbReference>
<evidence type="ECO:0008006" key="7">
    <source>
        <dbReference type="Google" id="ProtNLM"/>
    </source>
</evidence>
<evidence type="ECO:0000256" key="4">
    <source>
        <dbReference type="SAM" id="MobiDB-lite"/>
    </source>
</evidence>
<feature type="compositionally biased region" description="Polar residues" evidence="4">
    <location>
        <begin position="358"/>
        <end position="372"/>
    </location>
</feature>
<feature type="region of interest" description="Disordered" evidence="4">
    <location>
        <begin position="356"/>
        <end position="388"/>
    </location>
</feature>
<dbReference type="EMBL" id="JTDF01000921">
    <property type="protein sequence ID" value="KAF8570757.1"/>
    <property type="molecule type" value="Genomic_DNA"/>
</dbReference>
<feature type="region of interest" description="Disordered" evidence="4">
    <location>
        <begin position="574"/>
        <end position="601"/>
    </location>
</feature>
<dbReference type="GO" id="GO:0033314">
    <property type="term" value="P:mitotic DNA replication checkpoint signaling"/>
    <property type="evidence" value="ECO:0007669"/>
    <property type="project" value="TreeGrafter"/>
</dbReference>
<feature type="compositionally biased region" description="Acidic residues" evidence="4">
    <location>
        <begin position="190"/>
        <end position="199"/>
    </location>
</feature>
<keyword evidence="2" id="KW-0597">Phosphoprotein</keyword>
<feature type="compositionally biased region" description="Acidic residues" evidence="4">
    <location>
        <begin position="131"/>
        <end position="147"/>
    </location>
</feature>
<dbReference type="GO" id="GO:0010997">
    <property type="term" value="F:anaphase-promoting complex binding"/>
    <property type="evidence" value="ECO:0007669"/>
    <property type="project" value="TreeGrafter"/>
</dbReference>
<dbReference type="AlphaFoldDB" id="A0A8T0DVL3"/>
<dbReference type="GO" id="GO:0005634">
    <property type="term" value="C:nucleus"/>
    <property type="evidence" value="ECO:0007669"/>
    <property type="project" value="UniProtKB-SubCell"/>
</dbReference>
<gene>
    <name evidence="5" type="ORF">P879_00862</name>
</gene>
<proteinExistence type="predicted"/>
<feature type="region of interest" description="Disordered" evidence="4">
    <location>
        <begin position="1"/>
        <end position="54"/>
    </location>
</feature>
<evidence type="ECO:0000313" key="5">
    <source>
        <dbReference type="EMBL" id="KAF8570757.1"/>
    </source>
</evidence>
<comment type="caution">
    <text evidence="5">The sequence shown here is derived from an EMBL/GenBank/DDBJ whole genome shotgun (WGS) entry which is preliminary data.</text>
</comment>
<dbReference type="PANTHER" id="PTHR14396">
    <property type="entry name" value="CLASPIN"/>
    <property type="match status" value="1"/>
</dbReference>
<dbReference type="Proteomes" id="UP000699462">
    <property type="component" value="Unassembled WGS sequence"/>
</dbReference>
<keyword evidence="3" id="KW-0539">Nucleus</keyword>
<accession>A0A8T0DVL3</accession>
<evidence type="ECO:0000256" key="3">
    <source>
        <dbReference type="ARBA" id="ARBA00023242"/>
    </source>
</evidence>
<evidence type="ECO:0000313" key="6">
    <source>
        <dbReference type="Proteomes" id="UP000699462"/>
    </source>
</evidence>
<reference evidence="5 6" key="1">
    <citation type="submission" date="2019-07" db="EMBL/GenBank/DDBJ databases">
        <title>Annotation for the trematode Paragonimus westermani.</title>
        <authorList>
            <person name="Choi Y.-J."/>
        </authorList>
    </citation>
    <scope>NUCLEOTIDE SEQUENCE [LARGE SCALE GENOMIC DNA]</scope>
    <source>
        <strain evidence="5">180907_Pwestermani</strain>
    </source>
</reference>
<protein>
    <recommendedName>
        <fullName evidence="7">Claspin</fullName>
    </recommendedName>
</protein>
<feature type="region of interest" description="Disordered" evidence="4">
    <location>
        <begin position="297"/>
        <end position="325"/>
    </location>
</feature>
<dbReference type="InterPro" id="IPR024146">
    <property type="entry name" value="Claspin"/>
</dbReference>
<feature type="compositionally biased region" description="Polar residues" evidence="4">
    <location>
        <begin position="591"/>
        <end position="601"/>
    </location>
</feature>
<organism evidence="5 6">
    <name type="scientific">Paragonimus westermani</name>
    <dbReference type="NCBI Taxonomy" id="34504"/>
    <lineage>
        <taxon>Eukaryota</taxon>
        <taxon>Metazoa</taxon>
        <taxon>Spiralia</taxon>
        <taxon>Lophotrochozoa</taxon>
        <taxon>Platyhelminthes</taxon>
        <taxon>Trematoda</taxon>
        <taxon>Digenea</taxon>
        <taxon>Plagiorchiida</taxon>
        <taxon>Troglotremata</taxon>
        <taxon>Troglotrematidae</taxon>
        <taxon>Paragonimus</taxon>
    </lineage>
</organism>
<sequence>EPLNVPTFCTQSNATSDIHETRSPTANGAEQINHSESLERGTVEDADGVDMETNRTHRHRILVLEDDESLQPLGNSLLRKIDQPDALDNDVLPKFPPMSPSFEVNLSIEPKSDYTKELKEYVEDGSKVDEDLASDDDDRSDDEIDSDGSEKELTPNQSDVYESDEEEAQRMAITQDKPKTKRTFRMQNFLDEEAELSGDENERAYYMDDDEQDDSDADLDDPGLIDDEKVPSGGRLRRQIERVHQRLQADQDQRELRFLKVSVAGLRELYFEDGDLHAENGRTRQRRFRWRGLESEDPLDNTVVDGHGNDSDDEEDQDRIPFGPMDRWLQGATHHKSKTATVKEIDLDASVVHEDADTANNDSGGDTESAMSASDDEQEEKENTQPSQVVSLGRQAVLKAKIQETQIVVVPVNKKTIEKPFASIKSHTVTNCLQIKQTNMPAVINPGTLATGLHRPNSVHAFLTPAVPAPENRLKISKRGSLLGRVPALSRPNSSNNLCDSADTDVIVISDEDSSSSNSSLSGQRRNPAHFLDLRNKVGLSCFNVLSQPAMPMNLHSSHPARDHTERTNIQSGFSKLRQKQPVHTFDSGKRASSGSTPTNIKRQRSISVFSALL</sequence>